<protein>
    <submittedName>
        <fullName evidence="2">Uncharacterized protein</fullName>
    </submittedName>
</protein>
<organism evidence="2 3">
    <name type="scientific">Streptomyces wuyuanensis</name>
    <dbReference type="NCBI Taxonomy" id="1196353"/>
    <lineage>
        <taxon>Bacteria</taxon>
        <taxon>Bacillati</taxon>
        <taxon>Actinomycetota</taxon>
        <taxon>Actinomycetes</taxon>
        <taxon>Kitasatosporales</taxon>
        <taxon>Streptomycetaceae</taxon>
        <taxon>Streptomyces</taxon>
    </lineage>
</organism>
<evidence type="ECO:0000256" key="1">
    <source>
        <dbReference type="SAM" id="MobiDB-lite"/>
    </source>
</evidence>
<feature type="compositionally biased region" description="Low complexity" evidence="1">
    <location>
        <begin position="94"/>
        <end position="103"/>
    </location>
</feature>
<evidence type="ECO:0000313" key="3">
    <source>
        <dbReference type="Proteomes" id="UP000199063"/>
    </source>
</evidence>
<feature type="compositionally biased region" description="Low complexity" evidence="1">
    <location>
        <begin position="123"/>
        <end position="134"/>
    </location>
</feature>
<reference evidence="3" key="1">
    <citation type="submission" date="2016-10" db="EMBL/GenBank/DDBJ databases">
        <authorList>
            <person name="Varghese N."/>
            <person name="Submissions S."/>
        </authorList>
    </citation>
    <scope>NUCLEOTIDE SEQUENCE [LARGE SCALE GENOMIC DNA]</scope>
    <source>
        <strain evidence="3">CGMCC 4.7042</strain>
    </source>
</reference>
<dbReference type="Proteomes" id="UP000199063">
    <property type="component" value="Unassembled WGS sequence"/>
</dbReference>
<accession>A0A1H0CIM6</accession>
<dbReference type="AlphaFoldDB" id="A0A1H0CIM6"/>
<sequence>MGDVLLALCIPLTLCASGLYAVCDSWWRRRRRGVVPRHLYPGVCSYVYAYEHPRAHAGARLAEREMLAAAEEIVDEAYARLAWLYDGAGPGANGDTATDVAAGTGAGRVSSDSTADHGPSRPAPARTVVRPPER</sequence>
<name>A0A1H0CIM6_9ACTN</name>
<proteinExistence type="predicted"/>
<keyword evidence="3" id="KW-1185">Reference proteome</keyword>
<dbReference type="RefSeq" id="WP_093661558.1">
    <property type="nucleotide sequence ID" value="NZ_FNHI01000030.1"/>
</dbReference>
<feature type="region of interest" description="Disordered" evidence="1">
    <location>
        <begin position="94"/>
        <end position="134"/>
    </location>
</feature>
<dbReference type="EMBL" id="FNHI01000030">
    <property type="protein sequence ID" value="SDN57695.1"/>
    <property type="molecule type" value="Genomic_DNA"/>
</dbReference>
<evidence type="ECO:0000313" key="2">
    <source>
        <dbReference type="EMBL" id="SDN57695.1"/>
    </source>
</evidence>
<dbReference type="GeneID" id="40833829"/>
<gene>
    <name evidence="2" type="ORF">SAMN05444921_13040</name>
</gene>